<dbReference type="SUPFAM" id="SSF89155">
    <property type="entry name" value="TorD-like"/>
    <property type="match status" value="1"/>
</dbReference>
<dbReference type="KEGG" id="msch:N508_000004"/>
<keyword evidence="2" id="KW-1185">Reference proteome</keyword>
<dbReference type="InterPro" id="IPR036411">
    <property type="entry name" value="TorD-like_sf"/>
</dbReference>
<dbReference type="AlphaFoldDB" id="V2RGU7"/>
<dbReference type="InterPro" id="IPR020945">
    <property type="entry name" value="DMSO/NO3_reduct_chaperone"/>
</dbReference>
<reference evidence="1" key="1">
    <citation type="journal article" date="2014" name="Genome Announc.">
        <title>Draft genome sequences of the altered schaedler flora, a defined bacterial community from gnotobiotic mice.</title>
        <authorList>
            <person name="Wannemuehler M.J."/>
            <person name="Overstreet A.M."/>
            <person name="Ward D.V."/>
            <person name="Phillips G.J."/>
        </authorList>
    </citation>
    <scope>NUCLEOTIDE SEQUENCE</scope>
    <source>
        <strain evidence="1">ASF457</strain>
    </source>
</reference>
<dbReference type="Gene3D" id="1.10.3480.10">
    <property type="entry name" value="TorD-like"/>
    <property type="match status" value="1"/>
</dbReference>
<accession>V2RGU7</accession>
<dbReference type="RefSeq" id="WP_023276943.1">
    <property type="nucleotide sequence ID" value="NZ_CP097562.1"/>
</dbReference>
<dbReference type="PANTHER" id="PTHR34227:SF1">
    <property type="entry name" value="DIMETHYL SULFOXIDE REDUCTASE CHAPERONE-RELATED"/>
    <property type="match status" value="1"/>
</dbReference>
<sequence length="226" mass="26322">MNLKIENIDMHKGREVIYAVLSNIFLNMPSDELFANVEAVFSLFELDDNADKMMADSLKAVQDFIKSRNTLKVEEKKQFDDKVLHDYTRIFCLSDSVPVAESIYLSPSHLTMQEETGKVYYIYKSCNFDMKHTSNEPHDHISYELMFMSYLSKGIAQNIEKGDKKQVNSLLHLQKMFLEEHLLKWVEMFSKSVIGFVESVSFYAPACYFMMGFLKYDFEIVNESLS</sequence>
<organism evidence="1 2">
    <name type="scientific">Mucispirillum schaedleri ASF457</name>
    <dbReference type="NCBI Taxonomy" id="1379858"/>
    <lineage>
        <taxon>Bacteria</taxon>
        <taxon>Pseudomonadati</taxon>
        <taxon>Deferribacterota</taxon>
        <taxon>Deferribacteres</taxon>
        <taxon>Deferribacterales</taxon>
        <taxon>Mucispirillaceae</taxon>
        <taxon>Mucispirillum</taxon>
    </lineage>
</organism>
<dbReference type="OrthoDB" id="9795302at2"/>
<proteinExistence type="predicted"/>
<dbReference type="Proteomes" id="UP000017429">
    <property type="component" value="Chromosome"/>
</dbReference>
<protein>
    <submittedName>
        <fullName evidence="1">Chaperone protein TorD</fullName>
    </submittedName>
</protein>
<dbReference type="eggNOG" id="COG3381">
    <property type="taxonomic scope" value="Bacteria"/>
</dbReference>
<dbReference type="InterPro" id="IPR050289">
    <property type="entry name" value="TorD/DmsD_chaperones"/>
</dbReference>
<dbReference type="Pfam" id="PF02613">
    <property type="entry name" value="Nitrate_red_del"/>
    <property type="match status" value="1"/>
</dbReference>
<dbReference type="EMBL" id="CP097562">
    <property type="protein sequence ID" value="USF22952.1"/>
    <property type="molecule type" value="Genomic_DNA"/>
</dbReference>
<reference evidence="1" key="3">
    <citation type="submission" date="2022-06" db="EMBL/GenBank/DDBJ databases">
        <title>Resources to Facilitate Use of the Altered Schaedler Flora (ASF) Mouse Model to Study Microbiome Function.</title>
        <authorList>
            <person name="Proctor A."/>
            <person name="Parvinroo S."/>
            <person name="Richie T."/>
            <person name="Jia X."/>
            <person name="Lee S.T.M."/>
            <person name="Karp P.D."/>
            <person name="Paley S."/>
            <person name="Kostic A.D."/>
            <person name="Pierre J.F."/>
            <person name="Wannemuehler M.J."/>
            <person name="Phillips G.J."/>
        </authorList>
    </citation>
    <scope>NUCLEOTIDE SEQUENCE</scope>
    <source>
        <strain evidence="1">ASF457</strain>
    </source>
</reference>
<dbReference type="PANTHER" id="PTHR34227">
    <property type="entry name" value="CHAPERONE PROTEIN YCDY"/>
    <property type="match status" value="1"/>
</dbReference>
<evidence type="ECO:0000313" key="2">
    <source>
        <dbReference type="Proteomes" id="UP000017429"/>
    </source>
</evidence>
<evidence type="ECO:0000313" key="1">
    <source>
        <dbReference type="EMBL" id="USF22952.1"/>
    </source>
</evidence>
<name>V2RGU7_9BACT</name>
<reference evidence="1" key="2">
    <citation type="submission" date="2022-05" db="EMBL/GenBank/DDBJ databases">
        <authorList>
            <person name="Proctor A.L."/>
            <person name="Phillips G.J."/>
            <person name="Wannemuehler M.J."/>
        </authorList>
    </citation>
    <scope>NUCLEOTIDE SEQUENCE</scope>
    <source>
        <strain evidence="1">ASF457</strain>
    </source>
</reference>
<gene>
    <name evidence="1" type="primary">torD_1</name>
    <name evidence="1" type="ORF">N508_000004</name>
</gene>